<dbReference type="InterPro" id="IPR050484">
    <property type="entry name" value="Transf_Hexapept/Carb_Anhydrase"/>
</dbReference>
<dbReference type="RefSeq" id="WP_188428030.1">
    <property type="nucleotide sequence ID" value="NZ_BAABKH010000010.1"/>
</dbReference>
<dbReference type="Gene3D" id="2.160.10.10">
    <property type="entry name" value="Hexapeptide repeat proteins"/>
    <property type="match status" value="1"/>
</dbReference>
<proteinExistence type="predicted"/>
<dbReference type="InterPro" id="IPR011004">
    <property type="entry name" value="Trimer_LpxA-like_sf"/>
</dbReference>
<dbReference type="CDD" id="cd04645">
    <property type="entry name" value="LbH_gamma_CA_like"/>
    <property type="match status" value="1"/>
</dbReference>
<dbReference type="InterPro" id="IPR047324">
    <property type="entry name" value="LbH_gamma_CA-like"/>
</dbReference>
<dbReference type="EMBL" id="BMEM01000001">
    <property type="protein sequence ID" value="GGF40465.1"/>
    <property type="molecule type" value="Genomic_DNA"/>
</dbReference>
<keyword evidence="2" id="KW-1185">Reference proteome</keyword>
<evidence type="ECO:0000313" key="1">
    <source>
        <dbReference type="EMBL" id="GGF40465.1"/>
    </source>
</evidence>
<reference evidence="1" key="1">
    <citation type="journal article" date="2014" name="Int. J. Syst. Evol. Microbiol.">
        <title>Complete genome sequence of Corynebacterium casei LMG S-19264T (=DSM 44701T), isolated from a smear-ripened cheese.</title>
        <authorList>
            <consortium name="US DOE Joint Genome Institute (JGI-PGF)"/>
            <person name="Walter F."/>
            <person name="Albersmeier A."/>
            <person name="Kalinowski J."/>
            <person name="Ruckert C."/>
        </authorList>
    </citation>
    <scope>NUCLEOTIDE SEQUENCE</scope>
    <source>
        <strain evidence="1">CGMCC 1.12160</strain>
    </source>
</reference>
<dbReference type="PANTHER" id="PTHR13061">
    <property type="entry name" value="DYNACTIN SUBUNIT P25"/>
    <property type="match status" value="1"/>
</dbReference>
<dbReference type="Proteomes" id="UP000605670">
    <property type="component" value="Unassembled WGS sequence"/>
</dbReference>
<sequence>MTPSAHLVSYRGKSPSVSADAWLAPGVVLVGDVRVEAGASIWFGTVVRAEDGAVVIEQDANIQDGCVLHADQGHVLTVGANTSVGHRAVLHGCTVGRDALVGMGAVVLNDAVIGAGAMLAAGGVVLEGTHIPDGGLAAGVPAKVRRELSTEEREQVRQNGRIYTGLRDDYAAILPTTSEQR</sequence>
<dbReference type="SUPFAM" id="SSF51161">
    <property type="entry name" value="Trimeric LpxA-like enzymes"/>
    <property type="match status" value="1"/>
</dbReference>
<accession>A0A917BFK8</accession>
<evidence type="ECO:0000313" key="2">
    <source>
        <dbReference type="Proteomes" id="UP000605670"/>
    </source>
</evidence>
<gene>
    <name evidence="1" type="ORF">GCM10011366_05100</name>
</gene>
<dbReference type="PANTHER" id="PTHR13061:SF29">
    <property type="entry name" value="GAMMA CARBONIC ANHYDRASE-LIKE 1, MITOCHONDRIAL-RELATED"/>
    <property type="match status" value="1"/>
</dbReference>
<reference evidence="1" key="2">
    <citation type="submission" date="2020-09" db="EMBL/GenBank/DDBJ databases">
        <authorList>
            <person name="Sun Q."/>
            <person name="Zhou Y."/>
        </authorList>
    </citation>
    <scope>NUCLEOTIDE SEQUENCE</scope>
    <source>
        <strain evidence="1">CGMCC 1.12160</strain>
    </source>
</reference>
<comment type="caution">
    <text evidence="1">The sequence shown here is derived from an EMBL/GenBank/DDBJ whole genome shotgun (WGS) entry which is preliminary data.</text>
</comment>
<protein>
    <submittedName>
        <fullName evidence="1">Gamma carbonic anhydrase family protein</fullName>
    </submittedName>
</protein>
<organism evidence="1 2">
    <name type="scientific">Ornithinimicrobium tianjinense</name>
    <dbReference type="NCBI Taxonomy" id="1195761"/>
    <lineage>
        <taxon>Bacteria</taxon>
        <taxon>Bacillati</taxon>
        <taxon>Actinomycetota</taxon>
        <taxon>Actinomycetes</taxon>
        <taxon>Micrococcales</taxon>
        <taxon>Ornithinimicrobiaceae</taxon>
        <taxon>Ornithinimicrobium</taxon>
    </lineage>
</organism>
<name>A0A917BFK8_9MICO</name>
<dbReference type="AlphaFoldDB" id="A0A917BFK8"/>